<keyword evidence="5" id="KW-0653">Protein transport</keyword>
<evidence type="ECO:0000256" key="8">
    <source>
        <dbReference type="ARBA" id="ARBA00031340"/>
    </source>
</evidence>
<dbReference type="SMART" id="SM00762">
    <property type="entry name" value="Cog4"/>
    <property type="match status" value="1"/>
</dbReference>
<dbReference type="InterPro" id="IPR048680">
    <property type="entry name" value="COG4_N"/>
</dbReference>
<comment type="subcellular location">
    <subcellularLocation>
        <location evidence="1">Golgi apparatus membrane</location>
        <topology evidence="1">Peripheral membrane protein</topology>
    </subcellularLocation>
</comment>
<evidence type="ECO:0000256" key="3">
    <source>
        <dbReference type="ARBA" id="ARBA00020975"/>
    </source>
</evidence>
<reference evidence="10" key="1">
    <citation type="journal article" date="2020" name="Stud. Mycol.">
        <title>101 Dothideomycetes genomes: a test case for predicting lifestyles and emergence of pathogens.</title>
        <authorList>
            <person name="Haridas S."/>
            <person name="Albert R."/>
            <person name="Binder M."/>
            <person name="Bloem J."/>
            <person name="Labutti K."/>
            <person name="Salamov A."/>
            <person name="Andreopoulos B."/>
            <person name="Baker S."/>
            <person name="Barry K."/>
            <person name="Bills G."/>
            <person name="Bluhm B."/>
            <person name="Cannon C."/>
            <person name="Castanera R."/>
            <person name="Culley D."/>
            <person name="Daum C."/>
            <person name="Ezra D."/>
            <person name="Gonzalez J."/>
            <person name="Henrissat B."/>
            <person name="Kuo A."/>
            <person name="Liang C."/>
            <person name="Lipzen A."/>
            <person name="Lutzoni F."/>
            <person name="Magnuson J."/>
            <person name="Mondo S."/>
            <person name="Nolan M."/>
            <person name="Ohm R."/>
            <person name="Pangilinan J."/>
            <person name="Park H.-J."/>
            <person name="Ramirez L."/>
            <person name="Alfaro M."/>
            <person name="Sun H."/>
            <person name="Tritt A."/>
            <person name="Yoshinaga Y."/>
            <person name="Zwiers L.-H."/>
            <person name="Turgeon B."/>
            <person name="Goodwin S."/>
            <person name="Spatafora J."/>
            <person name="Crous P."/>
            <person name="Grigoriev I."/>
        </authorList>
    </citation>
    <scope>NUCLEOTIDE SEQUENCE</scope>
    <source>
        <strain evidence="10">CBS 130266</strain>
    </source>
</reference>
<evidence type="ECO:0000256" key="4">
    <source>
        <dbReference type="ARBA" id="ARBA00022448"/>
    </source>
</evidence>
<dbReference type="Pfam" id="PF20662">
    <property type="entry name" value="COG4_C"/>
    <property type="match status" value="1"/>
</dbReference>
<evidence type="ECO:0000256" key="6">
    <source>
        <dbReference type="ARBA" id="ARBA00023034"/>
    </source>
</evidence>
<dbReference type="InterPro" id="IPR048684">
    <property type="entry name" value="COG4_C"/>
</dbReference>
<dbReference type="InterPro" id="IPR048682">
    <property type="entry name" value="COG4"/>
</dbReference>
<dbReference type="Pfam" id="PF20663">
    <property type="entry name" value="COG4_N"/>
    <property type="match status" value="1"/>
</dbReference>
<gene>
    <name evidence="10" type="ORF">EJ08DRAFT_672100</name>
</gene>
<dbReference type="OrthoDB" id="47059at2759"/>
<dbReference type="InterPro" id="IPR013167">
    <property type="entry name" value="COG4_M"/>
</dbReference>
<keyword evidence="11" id="KW-1185">Reference proteome</keyword>
<keyword evidence="6" id="KW-0333">Golgi apparatus</keyword>
<evidence type="ECO:0000256" key="5">
    <source>
        <dbReference type="ARBA" id="ARBA00022927"/>
    </source>
</evidence>
<organism evidence="10 11">
    <name type="scientific">Tothia fuscella</name>
    <dbReference type="NCBI Taxonomy" id="1048955"/>
    <lineage>
        <taxon>Eukaryota</taxon>
        <taxon>Fungi</taxon>
        <taxon>Dikarya</taxon>
        <taxon>Ascomycota</taxon>
        <taxon>Pezizomycotina</taxon>
        <taxon>Dothideomycetes</taxon>
        <taxon>Pleosporomycetidae</taxon>
        <taxon>Venturiales</taxon>
        <taxon>Cylindrosympodiaceae</taxon>
        <taxon>Tothia</taxon>
    </lineage>
</organism>
<keyword evidence="4" id="KW-0813">Transport</keyword>
<accession>A0A9P4TV91</accession>
<feature type="domain" description="COG4 transport protein middle alpha-helical bundle" evidence="9">
    <location>
        <begin position="166"/>
        <end position="464"/>
    </location>
</feature>
<evidence type="ECO:0000259" key="9">
    <source>
        <dbReference type="SMART" id="SM00762"/>
    </source>
</evidence>
<comment type="caution">
    <text evidence="10">The sequence shown here is derived from an EMBL/GenBank/DDBJ whole genome shotgun (WGS) entry which is preliminary data.</text>
</comment>
<evidence type="ECO:0000313" key="10">
    <source>
        <dbReference type="EMBL" id="KAF2425338.1"/>
    </source>
</evidence>
<keyword evidence="7" id="KW-0472">Membrane</keyword>
<evidence type="ECO:0000256" key="2">
    <source>
        <dbReference type="ARBA" id="ARBA00009215"/>
    </source>
</evidence>
<dbReference type="Gene3D" id="1.20.58.1970">
    <property type="match status" value="1"/>
</dbReference>
<dbReference type="EMBL" id="MU007070">
    <property type="protein sequence ID" value="KAF2425338.1"/>
    <property type="molecule type" value="Genomic_DNA"/>
</dbReference>
<name>A0A9P4TV91_9PEZI</name>
<dbReference type="Pfam" id="PF08318">
    <property type="entry name" value="COG4_m"/>
    <property type="match status" value="1"/>
</dbReference>
<dbReference type="GO" id="GO:0015031">
    <property type="term" value="P:protein transport"/>
    <property type="evidence" value="ECO:0007669"/>
    <property type="project" value="UniProtKB-KW"/>
</dbReference>
<dbReference type="PANTHER" id="PTHR24016:SF0">
    <property type="entry name" value="CONSERVED OLIGOMERIC GOLGI COMPLEX SUBUNIT 4"/>
    <property type="match status" value="1"/>
</dbReference>
<evidence type="ECO:0000256" key="7">
    <source>
        <dbReference type="ARBA" id="ARBA00023136"/>
    </source>
</evidence>
<sequence length="741" mass="81592">MNAPPIDDVTTVSDVRAVLAALHSREASITAKLDIMLQSQSHLSQDLVKLDLLRARLGTQAPATRAISKGMLADAASTAHRLTQRVKTLDLEKRRVDETLNVVEQVAELKACVHGVVGSMGAPQDWEAAAEYIMRASKISEDIVKTDFASHFVPSIEVPDPPLVPLEAVEAGDIVGLTRYFKLFPLIGKSDAGLNVYGQYVCLGVADAARARLKDAPTTVARRGTAGTTGTFYVNALNKLFEHIAHIIAGHEGLVEQHYGQGKMVVVMERLQMEADVQGGILLDSWSDDRSIGRRLTDVKSSPCPLRVQNFMVPQRSGVDLTELDGLLTEIAAILGRWALYTRFIAGKCTTMPEFLANSNLSHKISTNLIIPYNTIATFFLCRSVEKTFQMDESPSGLSLRPERSIDASPPFIILAVDDLIFIVNATILKSLATTQEEIVANIITTVDRVLGSDFIAMIRRKMRDEAYPKALIQGALPPEDKTISFIVLINSLDMATEYLARIVTTNLGVNLDLENFLTQTSPIRDAFPVSEAASTLAHSLSKLLKVVTAKATELRNEGLHVLFNNVLQPRLRPIISDAFRNVDYSLTREQLGELATDDDQGRDAPDHVGRTFEHSWDQLMRPLARVMTSRGFSALLDITARHLAQKVLEKRLWAYAGRTSALGALRMERDFSHIASAVAQGDYTVKRVFAKLSQILLAVNMEQEEWDDMHSNGDGHEEVFGLLTAAEKVKAREFVCTNGN</sequence>
<evidence type="ECO:0000313" key="11">
    <source>
        <dbReference type="Proteomes" id="UP000800235"/>
    </source>
</evidence>
<comment type="similarity">
    <text evidence="2">Belongs to the COG4 family.</text>
</comment>
<dbReference type="PANTHER" id="PTHR24016">
    <property type="entry name" value="CONSERVED OLIGOMERIC GOLGI COMPLEX SUBUNIT 4"/>
    <property type="match status" value="1"/>
</dbReference>
<dbReference type="AlphaFoldDB" id="A0A9P4TV91"/>
<evidence type="ECO:0000256" key="1">
    <source>
        <dbReference type="ARBA" id="ARBA00004395"/>
    </source>
</evidence>
<dbReference type="Proteomes" id="UP000800235">
    <property type="component" value="Unassembled WGS sequence"/>
</dbReference>
<protein>
    <recommendedName>
        <fullName evidence="3">Conserved oligomeric Golgi complex subunit 4</fullName>
    </recommendedName>
    <alternativeName>
        <fullName evidence="8">Component of oligomeric Golgi complex 4</fullName>
    </alternativeName>
</protein>
<dbReference type="GO" id="GO:0000139">
    <property type="term" value="C:Golgi membrane"/>
    <property type="evidence" value="ECO:0007669"/>
    <property type="project" value="UniProtKB-SubCell"/>
</dbReference>
<proteinExistence type="inferred from homology"/>